<sequence>MSNNKKLEKIKFLIFVCIVVVAIIIVATNWRFIRGLRVEKIVHFIADKGPYAVAIYLLIYAIKPFLVVIPSNVLVIVSGVLFGPVKGSILSMIGFGISGAIAFYLARFLGKDFVQSIIGKRFIKLDDNMKKDGFRILFLLRLLPVIPYDPLSYACGFTNMKFSSFLAASVLGVSIETICYSVLGKNFRNPFSWKFFLPLLIIIIVTIFSKKVMKGKKDN</sequence>
<reference evidence="8 9" key="1">
    <citation type="submission" date="2020-08" db="EMBL/GenBank/DDBJ databases">
        <title>A Genomic Blueprint of the Chicken Gut Microbiome.</title>
        <authorList>
            <person name="Gilroy R."/>
            <person name="Ravi A."/>
            <person name="Getino M."/>
            <person name="Pursley I."/>
            <person name="Horton D.L."/>
            <person name="Alikhan N.-F."/>
            <person name="Baker D."/>
            <person name="Gharbi K."/>
            <person name="Hall N."/>
            <person name="Watson M."/>
            <person name="Adriaenssens E.M."/>
            <person name="Foster-Nyarko E."/>
            <person name="Jarju S."/>
            <person name="Secka A."/>
            <person name="Antonio M."/>
            <person name="Oren A."/>
            <person name="Chaudhuri R."/>
            <person name="La Ragione R.M."/>
            <person name="Hildebrand F."/>
            <person name="Pallen M.J."/>
        </authorList>
    </citation>
    <scope>NUCLEOTIDE SEQUENCE [LARGE SCALE GENOMIC DNA]</scope>
    <source>
        <strain evidence="8 9">Sa3CVN1</strain>
    </source>
</reference>
<keyword evidence="2 6" id="KW-1003">Cell membrane</keyword>
<feature type="transmembrane region" description="Helical" evidence="6">
    <location>
        <begin position="12"/>
        <end position="33"/>
    </location>
</feature>
<dbReference type="InterPro" id="IPR032816">
    <property type="entry name" value="VTT_dom"/>
</dbReference>
<dbReference type="RefSeq" id="WP_143315707.1">
    <property type="nucleotide sequence ID" value="NZ_JACSRA010000005.1"/>
</dbReference>
<comment type="subcellular location">
    <subcellularLocation>
        <location evidence="1 6">Cell membrane</location>
        <topology evidence="1 6">Multi-pass membrane protein</topology>
    </subcellularLocation>
</comment>
<keyword evidence="5 6" id="KW-0472">Membrane</keyword>
<organism evidence="8 9">
    <name type="scientific">Clostridium cibarium</name>
    <dbReference type="NCBI Taxonomy" id="2762247"/>
    <lineage>
        <taxon>Bacteria</taxon>
        <taxon>Bacillati</taxon>
        <taxon>Bacillota</taxon>
        <taxon>Clostridia</taxon>
        <taxon>Eubacteriales</taxon>
        <taxon>Clostridiaceae</taxon>
        <taxon>Clostridium</taxon>
    </lineage>
</organism>
<keyword evidence="9" id="KW-1185">Reference proteome</keyword>
<accession>A0ABR8PR85</accession>
<evidence type="ECO:0000256" key="4">
    <source>
        <dbReference type="ARBA" id="ARBA00022989"/>
    </source>
</evidence>
<keyword evidence="4 6" id="KW-1133">Transmembrane helix</keyword>
<evidence type="ECO:0000256" key="1">
    <source>
        <dbReference type="ARBA" id="ARBA00004651"/>
    </source>
</evidence>
<proteinExistence type="inferred from homology"/>
<evidence type="ECO:0000256" key="2">
    <source>
        <dbReference type="ARBA" id="ARBA00022475"/>
    </source>
</evidence>
<feature type="transmembrane region" description="Helical" evidence="6">
    <location>
        <begin position="165"/>
        <end position="183"/>
    </location>
</feature>
<evidence type="ECO:0000256" key="6">
    <source>
        <dbReference type="RuleBase" id="RU366058"/>
    </source>
</evidence>
<dbReference type="PANTHER" id="PTHR12677">
    <property type="entry name" value="GOLGI APPARATUS MEMBRANE PROTEIN TVP38-RELATED"/>
    <property type="match status" value="1"/>
</dbReference>
<feature type="transmembrane region" description="Helical" evidence="6">
    <location>
        <begin position="89"/>
        <end position="106"/>
    </location>
</feature>
<evidence type="ECO:0000256" key="3">
    <source>
        <dbReference type="ARBA" id="ARBA00022692"/>
    </source>
</evidence>
<feature type="transmembrane region" description="Helical" evidence="6">
    <location>
        <begin position="195"/>
        <end position="213"/>
    </location>
</feature>
<evidence type="ECO:0000259" key="7">
    <source>
        <dbReference type="Pfam" id="PF09335"/>
    </source>
</evidence>
<feature type="transmembrane region" description="Helical" evidence="6">
    <location>
        <begin position="53"/>
        <end position="82"/>
    </location>
</feature>
<gene>
    <name evidence="8" type="ORF">H9661_04865</name>
</gene>
<dbReference type="PANTHER" id="PTHR12677:SF49">
    <property type="entry name" value="TVP38_TMEM64 FAMILY MEMBRANE PROTEIN"/>
    <property type="match status" value="1"/>
</dbReference>
<dbReference type="Pfam" id="PF09335">
    <property type="entry name" value="VTT_dom"/>
    <property type="match status" value="1"/>
</dbReference>
<keyword evidence="3 6" id="KW-0812">Transmembrane</keyword>
<dbReference type="Proteomes" id="UP000627781">
    <property type="component" value="Unassembled WGS sequence"/>
</dbReference>
<evidence type="ECO:0000313" key="9">
    <source>
        <dbReference type="Proteomes" id="UP000627781"/>
    </source>
</evidence>
<comment type="similarity">
    <text evidence="6">Belongs to the TVP38/TMEM64 family.</text>
</comment>
<evidence type="ECO:0000313" key="8">
    <source>
        <dbReference type="EMBL" id="MBD7910686.1"/>
    </source>
</evidence>
<evidence type="ECO:0000256" key="5">
    <source>
        <dbReference type="ARBA" id="ARBA00023136"/>
    </source>
</evidence>
<dbReference type="InterPro" id="IPR015414">
    <property type="entry name" value="TMEM64"/>
</dbReference>
<comment type="caution">
    <text evidence="8">The sequence shown here is derived from an EMBL/GenBank/DDBJ whole genome shotgun (WGS) entry which is preliminary data.</text>
</comment>
<name>A0ABR8PR85_9CLOT</name>
<dbReference type="EMBL" id="JACSRA010000005">
    <property type="protein sequence ID" value="MBD7910686.1"/>
    <property type="molecule type" value="Genomic_DNA"/>
</dbReference>
<feature type="domain" description="VTT" evidence="7">
    <location>
        <begin position="69"/>
        <end position="185"/>
    </location>
</feature>
<protein>
    <recommendedName>
        <fullName evidence="6">TVP38/TMEM64 family membrane protein</fullName>
    </recommendedName>
</protein>